<dbReference type="EMBL" id="KL198104">
    <property type="protein sequence ID" value="KDQ07569.1"/>
    <property type="molecule type" value="Genomic_DNA"/>
</dbReference>
<keyword evidence="2" id="KW-1185">Reference proteome</keyword>
<organism evidence="1 2">
    <name type="scientific">Botryobasidium botryosum (strain FD-172 SS1)</name>
    <dbReference type="NCBI Taxonomy" id="930990"/>
    <lineage>
        <taxon>Eukaryota</taxon>
        <taxon>Fungi</taxon>
        <taxon>Dikarya</taxon>
        <taxon>Basidiomycota</taxon>
        <taxon>Agaricomycotina</taxon>
        <taxon>Agaricomycetes</taxon>
        <taxon>Cantharellales</taxon>
        <taxon>Botryobasidiaceae</taxon>
        <taxon>Botryobasidium</taxon>
    </lineage>
</organism>
<name>A0A067LWK2_BOTB1</name>
<dbReference type="AlphaFoldDB" id="A0A067LWK2"/>
<proteinExistence type="predicted"/>
<evidence type="ECO:0000313" key="2">
    <source>
        <dbReference type="Proteomes" id="UP000027195"/>
    </source>
</evidence>
<dbReference type="Proteomes" id="UP000027195">
    <property type="component" value="Unassembled WGS sequence"/>
</dbReference>
<dbReference type="HOGENOM" id="CLU_1250478_0_0_1"/>
<dbReference type="OrthoDB" id="5364171at2759"/>
<evidence type="ECO:0000313" key="1">
    <source>
        <dbReference type="EMBL" id="KDQ07569.1"/>
    </source>
</evidence>
<reference evidence="2" key="1">
    <citation type="journal article" date="2014" name="Proc. Natl. Acad. Sci. U.S.A.">
        <title>Extensive sampling of basidiomycete genomes demonstrates inadequacy of the white-rot/brown-rot paradigm for wood decay fungi.</title>
        <authorList>
            <person name="Riley R."/>
            <person name="Salamov A.A."/>
            <person name="Brown D.W."/>
            <person name="Nagy L.G."/>
            <person name="Floudas D."/>
            <person name="Held B.W."/>
            <person name="Levasseur A."/>
            <person name="Lombard V."/>
            <person name="Morin E."/>
            <person name="Otillar R."/>
            <person name="Lindquist E.A."/>
            <person name="Sun H."/>
            <person name="LaButti K.M."/>
            <person name="Schmutz J."/>
            <person name="Jabbour D."/>
            <person name="Luo H."/>
            <person name="Baker S.E."/>
            <person name="Pisabarro A.G."/>
            <person name="Walton J.D."/>
            <person name="Blanchette R.A."/>
            <person name="Henrissat B."/>
            <person name="Martin F."/>
            <person name="Cullen D."/>
            <person name="Hibbett D.S."/>
            <person name="Grigoriev I.V."/>
        </authorList>
    </citation>
    <scope>NUCLEOTIDE SEQUENCE [LARGE SCALE GENOMIC DNA]</scope>
    <source>
        <strain evidence="2">FD-172 SS1</strain>
    </source>
</reference>
<gene>
    <name evidence="1" type="ORF">BOTBODRAFT_180549</name>
</gene>
<accession>A0A067LWK2</accession>
<dbReference type="InParanoid" id="A0A067LWK2"/>
<protein>
    <submittedName>
        <fullName evidence="1">Uncharacterized protein</fullName>
    </submittedName>
</protein>
<sequence>MGLFYAYAKDVCQGSMCCYTIVFASCSVADEWWRAVSNSSTRYARSIQRITPHFYDYNSSIADIARTILEVDVATTFRGKIIFSGVGVETLSIIPLQDYVEPVSGHWFYIRSKASPRECWFMTPDGQVRASPHDASRFCISLKDAASVKGETKVMIATDDIGIVSSAFSNPIAKTSEGFLHDGVHGRAGGILKFGDFNGGFERRTKGICAVAGTGERWELLSDL</sequence>